<keyword evidence="1" id="KW-1133">Transmembrane helix</keyword>
<dbReference type="EMBL" id="VTER01000001">
    <property type="protein sequence ID" value="TYS52011.1"/>
    <property type="molecule type" value="Genomic_DNA"/>
</dbReference>
<sequence>MFKHIQPFQIIIGYFMSLVSFSVAYSSYAEGRTASFYLFLIGGVLIIILHTAAWISISSRKKANNAAE</sequence>
<proteinExistence type="predicted"/>
<feature type="transmembrane region" description="Helical" evidence="1">
    <location>
        <begin position="34"/>
        <end position="55"/>
    </location>
</feature>
<dbReference type="Proteomes" id="UP000322139">
    <property type="component" value="Unassembled WGS sequence"/>
</dbReference>
<reference evidence="2 3" key="1">
    <citation type="submission" date="2019-08" db="EMBL/GenBank/DDBJ databases">
        <title>Bacillus genomes from the desert of Cuatro Cienegas, Coahuila.</title>
        <authorList>
            <person name="Olmedo-Alvarez G."/>
        </authorList>
    </citation>
    <scope>NUCLEOTIDE SEQUENCE [LARGE SCALE GENOMIC DNA]</scope>
    <source>
        <strain evidence="2 3">CH446_14T</strain>
    </source>
</reference>
<organism evidence="2 3">
    <name type="scientific">Bacillus infantis</name>
    <dbReference type="NCBI Taxonomy" id="324767"/>
    <lineage>
        <taxon>Bacteria</taxon>
        <taxon>Bacillati</taxon>
        <taxon>Bacillota</taxon>
        <taxon>Bacilli</taxon>
        <taxon>Bacillales</taxon>
        <taxon>Bacillaceae</taxon>
        <taxon>Bacillus</taxon>
    </lineage>
</organism>
<dbReference type="RefSeq" id="WP_148972998.1">
    <property type="nucleotide sequence ID" value="NZ_VTER01000001.1"/>
</dbReference>
<keyword evidence="1" id="KW-0472">Membrane</keyword>
<comment type="caution">
    <text evidence="2">The sequence shown here is derived from an EMBL/GenBank/DDBJ whole genome shotgun (WGS) entry which is preliminary data.</text>
</comment>
<evidence type="ECO:0000313" key="2">
    <source>
        <dbReference type="EMBL" id="TYS52011.1"/>
    </source>
</evidence>
<keyword evidence="1" id="KW-0812">Transmembrane</keyword>
<protein>
    <submittedName>
        <fullName evidence="2">Uncharacterized protein</fullName>
    </submittedName>
</protein>
<evidence type="ECO:0000256" key="1">
    <source>
        <dbReference type="SAM" id="Phobius"/>
    </source>
</evidence>
<evidence type="ECO:0000313" key="3">
    <source>
        <dbReference type="Proteomes" id="UP000322139"/>
    </source>
</evidence>
<feature type="transmembrane region" description="Helical" evidence="1">
    <location>
        <begin position="7"/>
        <end position="28"/>
    </location>
</feature>
<dbReference type="AlphaFoldDB" id="A0A5D4RNR5"/>
<gene>
    <name evidence="2" type="ORF">FZD51_00730</name>
</gene>
<name>A0A5D4RNR5_9BACI</name>
<accession>A0A5D4RNR5</accession>